<dbReference type="AlphaFoldDB" id="A0A6J4HFC5"/>
<reference evidence="1" key="1">
    <citation type="submission" date="2020-02" db="EMBL/GenBank/DDBJ databases">
        <authorList>
            <person name="Meier V. D."/>
        </authorList>
    </citation>
    <scope>NUCLEOTIDE SEQUENCE</scope>
    <source>
        <strain evidence="1">AVDCRST_MAG42</strain>
    </source>
</reference>
<organism evidence="1">
    <name type="scientific">uncultured Chthoniobacterales bacterium</name>
    <dbReference type="NCBI Taxonomy" id="1836801"/>
    <lineage>
        <taxon>Bacteria</taxon>
        <taxon>Pseudomonadati</taxon>
        <taxon>Verrucomicrobiota</taxon>
        <taxon>Spartobacteria</taxon>
        <taxon>Chthoniobacterales</taxon>
        <taxon>environmental samples</taxon>
    </lineage>
</organism>
<gene>
    <name evidence="1" type="ORF">AVDCRST_MAG42-662</name>
</gene>
<accession>A0A6J4HFC5</accession>
<proteinExistence type="predicted"/>
<dbReference type="EMBL" id="CADCTA010000041">
    <property type="protein sequence ID" value="CAA9222819.1"/>
    <property type="molecule type" value="Genomic_DNA"/>
</dbReference>
<name>A0A6J4HFC5_9BACT</name>
<sequence length="49" mass="5164">MLTTALAISRSRTTTARFIGVSGLAAGYVVIPSEVEESRRSTHSTGHGM</sequence>
<evidence type="ECO:0000313" key="1">
    <source>
        <dbReference type="EMBL" id="CAA9222819.1"/>
    </source>
</evidence>
<protein>
    <submittedName>
        <fullName evidence="1">Uncharacterized protein</fullName>
    </submittedName>
</protein>